<dbReference type="Gene3D" id="2.20.130.30">
    <property type="entry name" value="Protein of unknown function DUF2782"/>
    <property type="match status" value="1"/>
</dbReference>
<evidence type="ECO:0008006" key="5">
    <source>
        <dbReference type="Google" id="ProtNLM"/>
    </source>
</evidence>
<feature type="chain" id="PRO_5007277847" description="DUF2782 domain-containing protein" evidence="2">
    <location>
        <begin position="26"/>
        <end position="142"/>
    </location>
</feature>
<evidence type="ECO:0000313" key="4">
    <source>
        <dbReference type="Proteomes" id="UP000071778"/>
    </source>
</evidence>
<dbReference type="InterPro" id="IPR021357">
    <property type="entry name" value="DUF2782"/>
</dbReference>
<feature type="compositionally biased region" description="Basic and acidic residues" evidence="1">
    <location>
        <begin position="109"/>
        <end position="122"/>
    </location>
</feature>
<sequence>MNKSKVWQLLAICIASIATPVLVSAQQPAQTVAPPPPELQKLDEGEAPAVTVRKPGEGPADITEKREQGRVTEVKVNSGGSTYYVKPQSQAGTLGPNDGPVRGAQWQIKEFDLGQKPRKEGEAAQTNGDPGLPPPAMPAPQN</sequence>
<feature type="compositionally biased region" description="Pro residues" evidence="1">
    <location>
        <begin position="131"/>
        <end position="142"/>
    </location>
</feature>
<evidence type="ECO:0000256" key="2">
    <source>
        <dbReference type="SAM" id="SignalP"/>
    </source>
</evidence>
<dbReference type="OrthoDB" id="8778878at2"/>
<protein>
    <recommendedName>
        <fullName evidence="5">DUF2782 domain-containing protein</fullName>
    </recommendedName>
</protein>
<dbReference type="PATRIC" id="fig|279058.17.peg.742"/>
<gene>
    <name evidence="3" type="ORF">CAter282_0688</name>
</gene>
<keyword evidence="4" id="KW-1185">Reference proteome</keyword>
<keyword evidence="2" id="KW-0732">Signal</keyword>
<evidence type="ECO:0000313" key="3">
    <source>
        <dbReference type="EMBL" id="AMP08491.1"/>
    </source>
</evidence>
<dbReference type="Pfam" id="PF11191">
    <property type="entry name" value="DUF2782"/>
    <property type="match status" value="1"/>
</dbReference>
<evidence type="ECO:0000256" key="1">
    <source>
        <dbReference type="SAM" id="MobiDB-lite"/>
    </source>
</evidence>
<reference evidence="3 4" key="1">
    <citation type="submission" date="2015-11" db="EMBL/GenBank/DDBJ databases">
        <title>Exploring the genomic traits of fungus-feeding bacterial genus Collimonas.</title>
        <authorList>
            <person name="Song C."/>
            <person name="Schmidt R."/>
            <person name="de Jager V."/>
            <person name="Krzyzanowska D."/>
            <person name="Jongedijk E."/>
            <person name="Cankar K."/>
            <person name="Beekwilder J."/>
            <person name="van Veen A."/>
            <person name="de Boer W."/>
            <person name="van Veen J.A."/>
            <person name="Garbeva P."/>
        </authorList>
    </citation>
    <scope>NUCLEOTIDE SEQUENCE [LARGE SCALE GENOMIC DNA]</scope>
    <source>
        <strain evidence="3 4">Ter282</strain>
    </source>
</reference>
<dbReference type="RefSeq" id="WP_061532262.1">
    <property type="nucleotide sequence ID" value="NZ_CP013233.1"/>
</dbReference>
<dbReference type="EMBL" id="CP013235">
    <property type="protein sequence ID" value="AMP08491.1"/>
    <property type="molecule type" value="Genomic_DNA"/>
</dbReference>
<feature type="signal peptide" evidence="2">
    <location>
        <begin position="1"/>
        <end position="25"/>
    </location>
</feature>
<name>A0A127QEN6_9BURK</name>
<feature type="region of interest" description="Disordered" evidence="1">
    <location>
        <begin position="25"/>
        <end position="142"/>
    </location>
</feature>
<accession>A0A127QEN6</accession>
<organism evidence="3 4">
    <name type="scientific">Collimonas arenae</name>
    <dbReference type="NCBI Taxonomy" id="279058"/>
    <lineage>
        <taxon>Bacteria</taxon>
        <taxon>Pseudomonadati</taxon>
        <taxon>Pseudomonadota</taxon>
        <taxon>Betaproteobacteria</taxon>
        <taxon>Burkholderiales</taxon>
        <taxon>Oxalobacteraceae</taxon>
        <taxon>Collimonas</taxon>
    </lineage>
</organism>
<feature type="compositionally biased region" description="Basic and acidic residues" evidence="1">
    <location>
        <begin position="62"/>
        <end position="73"/>
    </location>
</feature>
<proteinExistence type="predicted"/>
<dbReference type="Proteomes" id="UP000071778">
    <property type="component" value="Chromosome"/>
</dbReference>
<dbReference type="AlphaFoldDB" id="A0A127QEN6"/>